<name>X8DVC5_MYCXE</name>
<evidence type="ECO:0000313" key="1">
    <source>
        <dbReference type="EMBL" id="EUA72314.1"/>
    </source>
</evidence>
<sequence length="44" mass="4746">MDYLHADGAHRRLVDLRPVVADQIVGTGRPGDVVGYEKNGVDIA</sequence>
<reference evidence="1" key="1">
    <citation type="submission" date="2014-01" db="EMBL/GenBank/DDBJ databases">
        <authorList>
            <person name="Brown-Elliot B."/>
            <person name="Wallace R."/>
            <person name="Lenaerts A."/>
            <person name="Ordway D."/>
            <person name="DeGroote M.A."/>
            <person name="Parker T."/>
            <person name="Sizemore C."/>
            <person name="Tallon L.J."/>
            <person name="Sadzewicz L.K."/>
            <person name="Sengamalay N."/>
            <person name="Fraser C.M."/>
            <person name="Hine E."/>
            <person name="Shefchek K.A."/>
            <person name="Das S.P."/>
            <person name="Tettelin H."/>
        </authorList>
    </citation>
    <scope>NUCLEOTIDE SEQUENCE [LARGE SCALE GENOMIC DNA]</scope>
    <source>
        <strain evidence="1">4042</strain>
    </source>
</reference>
<accession>X8DVC5</accession>
<dbReference type="EMBL" id="JAOB01000012">
    <property type="protein sequence ID" value="EUA72314.1"/>
    <property type="molecule type" value="Genomic_DNA"/>
</dbReference>
<gene>
    <name evidence="1" type="ORF">I553_10659</name>
</gene>
<dbReference type="PATRIC" id="fig|1299334.3.peg.1211"/>
<proteinExistence type="predicted"/>
<comment type="caution">
    <text evidence="1">The sequence shown here is derived from an EMBL/GenBank/DDBJ whole genome shotgun (WGS) entry which is preliminary data.</text>
</comment>
<protein>
    <submittedName>
        <fullName evidence="1">Uncharacterized protein</fullName>
    </submittedName>
</protein>
<dbReference type="AlphaFoldDB" id="X8DVC5"/>
<organism evidence="1">
    <name type="scientific">Mycobacterium xenopi 4042</name>
    <dbReference type="NCBI Taxonomy" id="1299334"/>
    <lineage>
        <taxon>Bacteria</taxon>
        <taxon>Bacillati</taxon>
        <taxon>Actinomycetota</taxon>
        <taxon>Actinomycetes</taxon>
        <taxon>Mycobacteriales</taxon>
        <taxon>Mycobacteriaceae</taxon>
        <taxon>Mycobacterium</taxon>
    </lineage>
</organism>